<dbReference type="Gene3D" id="3.40.1090.10">
    <property type="entry name" value="Cytosolic phospholipase A2 catalytic domain"/>
    <property type="match status" value="1"/>
</dbReference>
<evidence type="ECO:0000256" key="1">
    <source>
        <dbReference type="ARBA" id="ARBA00008780"/>
    </source>
</evidence>
<keyword evidence="2 5" id="KW-0378">Hydrolase</keyword>
<dbReference type="EMBL" id="OX365909">
    <property type="protein sequence ID" value="CAI4050304.1"/>
    <property type="molecule type" value="Genomic_DNA"/>
</dbReference>
<dbReference type="InterPro" id="IPR002642">
    <property type="entry name" value="LysoPLipase_cat_dom"/>
</dbReference>
<keyword evidence="4 5" id="KW-0443">Lipid metabolism</keyword>
<dbReference type="GO" id="GO:0004623">
    <property type="term" value="F:phospholipase A2 activity"/>
    <property type="evidence" value="ECO:0007669"/>
    <property type="project" value="TreeGrafter"/>
</dbReference>
<proteinExistence type="inferred from homology"/>
<dbReference type="Pfam" id="PF01735">
    <property type="entry name" value="PLA2_B"/>
    <property type="match status" value="2"/>
</dbReference>
<keyword evidence="6" id="KW-0732">Signal</keyword>
<evidence type="ECO:0000256" key="6">
    <source>
        <dbReference type="RuleBase" id="RU362103"/>
    </source>
</evidence>
<dbReference type="PROSITE" id="PS51210">
    <property type="entry name" value="PLA2C"/>
    <property type="match status" value="1"/>
</dbReference>
<evidence type="ECO:0000313" key="8">
    <source>
        <dbReference type="EMBL" id="CAI4050304.1"/>
    </source>
</evidence>
<feature type="domain" description="PLA2c" evidence="7">
    <location>
        <begin position="24"/>
        <end position="631"/>
    </location>
</feature>
<keyword evidence="9" id="KW-1185">Reference proteome</keyword>
<accession>A0AA35J657</accession>
<gene>
    <name evidence="8" type="primary">SKDI14G3080</name>
    <name evidence="8" type="ORF">SKDI_14G3080</name>
</gene>
<evidence type="ECO:0000256" key="2">
    <source>
        <dbReference type="ARBA" id="ARBA00022801"/>
    </source>
</evidence>
<dbReference type="PANTHER" id="PTHR10728:SF56">
    <property type="entry name" value="MEIOTIC PHOSPHOLIPASE SPO1-RELATED"/>
    <property type="match status" value="1"/>
</dbReference>
<sequence length="631" mass="72464">MQKVFIIYLALLTLSLATAPFQVQCPSSPLIREAKNELCSEESLYLRTKEIKTKNKLMDFLESLTEAKFNSKFYKRVRKDPPKLGIAISGGGYRSMLIGTGFITQMNDYGLFEYSDYIAGLSGGSWILMDLVVQNFEVGSLLKEWDLDEDLLPGIPEFDISEEDIVTNAKKEYSENDIRIKKREVKKTQITSFSEFYDQVELVANTIGERSEECRLTKRNLNPLTRLKRIFFPNNTFTETDAKIETFKTVLDFYKNLHLKTKPKKMEGFQISFTDYWGKAIVQRLKKSFEVHNHNFSFSKLVQSSKKFKECSVPIPIFIANCKNGLLSNVIFEFTPFEFGSWEDILRLFVKLPYLGSKIVLGKAVKCVNNFDDLGFITATSSSIFNNVLIFIWNLASQSSRDAMKALNMVMGIFGLGKEEIFSISKDSSRLETDYAVYQPNPFYLYPGKDNVLTSKNHLYLVDGGEDGENIPLRTLVIPERKLDVIFVLDSSSDIDNYPNGSKLKRIFEKLDEENIHYQFPNNVKTFSHPIVIGCNAIKRPGHDSFLPIIIYHANSYHGHVSNTSTFKITYNQSEVESMLLTGREVFSNDYDIHYKNCLGCILTKRTMDRLPKKKKFSPFCLQCFKDYCYS</sequence>
<dbReference type="GO" id="GO:0005886">
    <property type="term" value="C:plasma membrane"/>
    <property type="evidence" value="ECO:0007669"/>
    <property type="project" value="TreeGrafter"/>
</dbReference>
<dbReference type="GeneID" id="80926786"/>
<name>A0AA35J657_SACK1</name>
<dbReference type="InterPro" id="IPR016035">
    <property type="entry name" value="Acyl_Trfase/lysoPLipase"/>
</dbReference>
<dbReference type="PANTHER" id="PTHR10728">
    <property type="entry name" value="CYTOSOLIC PHOSPHOLIPASE A2"/>
    <property type="match status" value="1"/>
</dbReference>
<feature type="signal peptide" evidence="6">
    <location>
        <begin position="1"/>
        <end position="17"/>
    </location>
</feature>
<keyword evidence="3 5" id="KW-0442">Lipid degradation</keyword>
<comment type="similarity">
    <text evidence="1 6">Belongs to the lysophospholipase family.</text>
</comment>
<reference evidence="8" key="1">
    <citation type="submission" date="2022-10" db="EMBL/GenBank/DDBJ databases">
        <authorList>
            <person name="Byrne P K."/>
        </authorList>
    </citation>
    <scope>NUCLEOTIDE SEQUENCE</scope>
    <source>
        <strain evidence="8">IFO1802</strain>
    </source>
</reference>
<organism evidence="8 9">
    <name type="scientific">Saccharomyces kudriavzevii (strain ATCC MYA-4449 / AS 2.2408 / CBS 8840 / NBRC 1802 / NCYC 2889)</name>
    <name type="common">Yeast</name>
    <dbReference type="NCBI Taxonomy" id="226230"/>
    <lineage>
        <taxon>Eukaryota</taxon>
        <taxon>Fungi</taxon>
        <taxon>Dikarya</taxon>
        <taxon>Ascomycota</taxon>
        <taxon>Saccharomycotina</taxon>
        <taxon>Saccharomycetes</taxon>
        <taxon>Saccharomycetales</taxon>
        <taxon>Saccharomycetaceae</taxon>
        <taxon>Saccharomyces</taxon>
    </lineage>
</organism>
<evidence type="ECO:0000313" key="9">
    <source>
        <dbReference type="Proteomes" id="UP001162087"/>
    </source>
</evidence>
<dbReference type="GO" id="GO:0005576">
    <property type="term" value="C:extracellular region"/>
    <property type="evidence" value="ECO:0007669"/>
    <property type="project" value="TreeGrafter"/>
</dbReference>
<dbReference type="RefSeq" id="XP_056084781.1">
    <property type="nucleotide sequence ID" value="XM_056230909.1"/>
</dbReference>
<evidence type="ECO:0000259" key="7">
    <source>
        <dbReference type="PROSITE" id="PS51210"/>
    </source>
</evidence>
<dbReference type="GO" id="GO:0005829">
    <property type="term" value="C:cytosol"/>
    <property type="evidence" value="ECO:0007669"/>
    <property type="project" value="TreeGrafter"/>
</dbReference>
<dbReference type="GO" id="GO:0005783">
    <property type="term" value="C:endoplasmic reticulum"/>
    <property type="evidence" value="ECO:0007669"/>
    <property type="project" value="TreeGrafter"/>
</dbReference>
<evidence type="ECO:0000256" key="5">
    <source>
        <dbReference type="PROSITE-ProRule" id="PRU00555"/>
    </source>
</evidence>
<dbReference type="GO" id="GO:0004622">
    <property type="term" value="F:phosphatidylcholine lysophospholipase activity"/>
    <property type="evidence" value="ECO:0007669"/>
    <property type="project" value="UniProtKB-EC"/>
</dbReference>
<dbReference type="GO" id="GO:0046475">
    <property type="term" value="P:glycerophospholipid catabolic process"/>
    <property type="evidence" value="ECO:0007669"/>
    <property type="project" value="TreeGrafter"/>
</dbReference>
<dbReference type="SUPFAM" id="SSF52151">
    <property type="entry name" value="FabD/lysophospholipase-like"/>
    <property type="match status" value="1"/>
</dbReference>
<dbReference type="EC" id="3.1.1.5" evidence="6"/>
<evidence type="ECO:0000256" key="3">
    <source>
        <dbReference type="ARBA" id="ARBA00022963"/>
    </source>
</evidence>
<evidence type="ECO:0000256" key="4">
    <source>
        <dbReference type="ARBA" id="ARBA00023098"/>
    </source>
</evidence>
<feature type="chain" id="PRO_5041480191" description="Lysophospholipase" evidence="6">
    <location>
        <begin position="18"/>
        <end position="631"/>
    </location>
</feature>
<dbReference type="Proteomes" id="UP001162087">
    <property type="component" value="Chromosome 14"/>
</dbReference>
<protein>
    <recommendedName>
        <fullName evidence="6">Lysophospholipase</fullName>
        <ecNumber evidence="6">3.1.1.5</ecNumber>
    </recommendedName>
</protein>
<comment type="catalytic activity">
    <reaction evidence="6">
        <text>a 1-acyl-sn-glycero-3-phosphocholine + H2O = sn-glycerol 3-phosphocholine + a fatty acid + H(+)</text>
        <dbReference type="Rhea" id="RHEA:15177"/>
        <dbReference type="ChEBI" id="CHEBI:15377"/>
        <dbReference type="ChEBI" id="CHEBI:15378"/>
        <dbReference type="ChEBI" id="CHEBI:16870"/>
        <dbReference type="ChEBI" id="CHEBI:28868"/>
        <dbReference type="ChEBI" id="CHEBI:58168"/>
        <dbReference type="EC" id="3.1.1.5"/>
    </reaction>
</comment>
<dbReference type="SMART" id="SM00022">
    <property type="entry name" value="PLAc"/>
    <property type="match status" value="1"/>
</dbReference>
<dbReference type="AlphaFoldDB" id="A0AA35J657"/>